<name>A0A1B9P1A0_ALILO</name>
<comment type="caution">
    <text evidence="2">The sequence shown here is derived from an EMBL/GenBank/DDBJ whole genome shotgun (WGS) entry which is preliminary data.</text>
</comment>
<feature type="domain" description="ImpA N-terminal" evidence="1">
    <location>
        <begin position="9"/>
        <end position="109"/>
    </location>
</feature>
<gene>
    <name evidence="2" type="ORF">A6E04_09845</name>
</gene>
<dbReference type="OrthoDB" id="1522895at2"/>
<dbReference type="EMBL" id="MAJU01000008">
    <property type="protein sequence ID" value="OCH22142.1"/>
    <property type="molecule type" value="Genomic_DNA"/>
</dbReference>
<evidence type="ECO:0000313" key="2">
    <source>
        <dbReference type="EMBL" id="OCH22142.1"/>
    </source>
</evidence>
<dbReference type="PANTHER" id="PTHR37024">
    <property type="entry name" value="TYPE VI SECRETION SYSTEM DUF2094 AND IMPA-RELATED DOMAIN PROTEIN"/>
    <property type="match status" value="1"/>
</dbReference>
<dbReference type="RefSeq" id="WP_065610737.1">
    <property type="nucleotide sequence ID" value="NZ_CAWMPN010000008.1"/>
</dbReference>
<evidence type="ECO:0000259" key="1">
    <source>
        <dbReference type="Pfam" id="PF06812"/>
    </source>
</evidence>
<dbReference type="InterPro" id="IPR010657">
    <property type="entry name" value="ImpA_N"/>
</dbReference>
<dbReference type="AlphaFoldDB" id="A0A1B9P1A0"/>
<dbReference type="Pfam" id="PF16989">
    <property type="entry name" value="T6SS_VasJ"/>
    <property type="match status" value="1"/>
</dbReference>
<reference evidence="2 3" key="1">
    <citation type="submission" date="2016-06" db="EMBL/GenBank/DDBJ databases">
        <authorList>
            <person name="Kjaerup R.B."/>
            <person name="Dalgaard T.S."/>
            <person name="Juul-Madsen H.R."/>
        </authorList>
    </citation>
    <scope>NUCLEOTIDE SEQUENCE [LARGE SCALE GENOMIC DNA]</scope>
    <source>
        <strain evidence="2 3">1S159</strain>
    </source>
</reference>
<dbReference type="InterPro" id="IPR017739">
    <property type="entry name" value="T6SS-assoc_VCA0119"/>
</dbReference>
<dbReference type="Pfam" id="PF06812">
    <property type="entry name" value="ImpA_N"/>
    <property type="match status" value="1"/>
</dbReference>
<evidence type="ECO:0000313" key="3">
    <source>
        <dbReference type="Proteomes" id="UP000093523"/>
    </source>
</evidence>
<dbReference type="Proteomes" id="UP000093523">
    <property type="component" value="Unassembled WGS sequence"/>
</dbReference>
<organism evidence="2 3">
    <name type="scientific">Aliivibrio logei</name>
    <name type="common">Vibrio logei</name>
    <dbReference type="NCBI Taxonomy" id="688"/>
    <lineage>
        <taxon>Bacteria</taxon>
        <taxon>Pseudomonadati</taxon>
        <taxon>Pseudomonadota</taxon>
        <taxon>Gammaproteobacteria</taxon>
        <taxon>Vibrionales</taxon>
        <taxon>Vibrionaceae</taxon>
        <taxon>Aliivibrio</taxon>
    </lineage>
</organism>
<protein>
    <submittedName>
        <fullName evidence="2">Type VI secretion system ImpA domain-containing protein</fullName>
    </submittedName>
</protein>
<proteinExistence type="predicted"/>
<accession>A0A1B9P1A0</accession>
<sequence length="513" mass="59144">MCTYKKILSDLSGEEHFGIDLSYETEFESIEKEVVKSTDIFATTKTDWSIVRSNSLNLLKYKSKDYRLLHWLLLSIKKENDHNTFTIMLPTINQFIIKYSTTIYPLREKQLYSTINKIIGTIDDIVKNIIDNSINTDESNNLITLLSILDTTIDKSFNANTDNLYLTINKLNIHIKRISSEKKEGSISSSPLINNEAIKSIASVSFSIDLITNERDANKAFRHLQDIARNLSKFWLTQRINNEKAYQLNRTLTWLHIIQLPASNDEKITMLKPIPQTRLQYFIKLKNESDHETLLLEIEESLSKSPFWIDGHLIAWESLISLNHPEAAQIILDQMALLVKKIPEIITLKFDDGTEFASNSAKNWIAEHCTSAASSQITANTYNEISDGTDWEDALQAAQSVLTTDNLSDAILPLITGHNQCRSDREVFFWKFSQAKLLYQAHKFDLVCALTSWLDSRYSHSILIHWDPVLEERLLELWLSSQNKLPNKEQDTHLMNTLRERLCCLNPMRVLNF</sequence>
<dbReference type="NCBIfam" id="TIGR03362">
    <property type="entry name" value="VI_chp_7"/>
    <property type="match status" value="1"/>
</dbReference>
<dbReference type="STRING" id="688.A6E04_09845"/>
<dbReference type="PANTHER" id="PTHR37024:SF5">
    <property type="entry name" value="IMPA N-TERMINAL DOMAIN-CONTAINING PROTEIN"/>
    <property type="match status" value="1"/>
</dbReference>